<feature type="compositionally biased region" description="Basic and acidic residues" evidence="1">
    <location>
        <begin position="492"/>
        <end position="511"/>
    </location>
</feature>
<dbReference type="RefSeq" id="XP_014149648.1">
    <property type="nucleotide sequence ID" value="XM_014294173.1"/>
</dbReference>
<keyword evidence="3" id="KW-1185">Reference proteome</keyword>
<accession>A0A0L0FH03</accession>
<evidence type="ECO:0000313" key="2">
    <source>
        <dbReference type="EMBL" id="KNC75746.1"/>
    </source>
</evidence>
<feature type="compositionally biased region" description="Polar residues" evidence="1">
    <location>
        <begin position="401"/>
        <end position="425"/>
    </location>
</feature>
<dbReference type="Proteomes" id="UP000054560">
    <property type="component" value="Unassembled WGS sequence"/>
</dbReference>
<dbReference type="EMBL" id="KQ243444">
    <property type="protein sequence ID" value="KNC75746.1"/>
    <property type="molecule type" value="Genomic_DNA"/>
</dbReference>
<evidence type="ECO:0000313" key="3">
    <source>
        <dbReference type="Proteomes" id="UP000054560"/>
    </source>
</evidence>
<feature type="compositionally biased region" description="Basic and acidic residues" evidence="1">
    <location>
        <begin position="449"/>
        <end position="480"/>
    </location>
</feature>
<feature type="region of interest" description="Disordered" evidence="1">
    <location>
        <begin position="369"/>
        <end position="526"/>
    </location>
</feature>
<gene>
    <name evidence="2" type="ORF">SARC_11735</name>
</gene>
<feature type="compositionally biased region" description="Basic and acidic residues" evidence="1">
    <location>
        <begin position="388"/>
        <end position="398"/>
    </location>
</feature>
<dbReference type="GeneID" id="25912239"/>
<evidence type="ECO:0000256" key="1">
    <source>
        <dbReference type="SAM" id="MobiDB-lite"/>
    </source>
</evidence>
<protein>
    <submittedName>
        <fullName evidence="2">Uncharacterized protein</fullName>
    </submittedName>
</protein>
<reference evidence="2 3" key="1">
    <citation type="submission" date="2011-02" db="EMBL/GenBank/DDBJ databases">
        <title>The Genome Sequence of Sphaeroforma arctica JP610.</title>
        <authorList>
            <consortium name="The Broad Institute Genome Sequencing Platform"/>
            <person name="Russ C."/>
            <person name="Cuomo C."/>
            <person name="Young S.K."/>
            <person name="Zeng Q."/>
            <person name="Gargeya S."/>
            <person name="Alvarado L."/>
            <person name="Berlin A."/>
            <person name="Chapman S.B."/>
            <person name="Chen Z."/>
            <person name="Freedman E."/>
            <person name="Gellesch M."/>
            <person name="Goldberg J."/>
            <person name="Griggs A."/>
            <person name="Gujja S."/>
            <person name="Heilman E."/>
            <person name="Heiman D."/>
            <person name="Howarth C."/>
            <person name="Mehta T."/>
            <person name="Neiman D."/>
            <person name="Pearson M."/>
            <person name="Roberts A."/>
            <person name="Saif S."/>
            <person name="Shea T."/>
            <person name="Shenoy N."/>
            <person name="Sisk P."/>
            <person name="Stolte C."/>
            <person name="Sykes S."/>
            <person name="White J."/>
            <person name="Yandava C."/>
            <person name="Burger G."/>
            <person name="Gray M.W."/>
            <person name="Holland P.W.H."/>
            <person name="King N."/>
            <person name="Lang F.B.F."/>
            <person name="Roger A.J."/>
            <person name="Ruiz-Trillo I."/>
            <person name="Haas B."/>
            <person name="Nusbaum C."/>
            <person name="Birren B."/>
        </authorList>
    </citation>
    <scope>NUCLEOTIDE SEQUENCE [LARGE SCALE GENOMIC DNA]</scope>
    <source>
        <strain evidence="2 3">JP610</strain>
    </source>
</reference>
<sequence>MPITLYLDLSTERHTNRGQIIVEAYYRDRVLQVLGLREDQMSQLAAHAGNDYVGRSKAFEKKITEQFGKGKNDNMIDLILKEMAQEERKGQENRANPRQGSTSKAKKKAQAKKSGPIPTEKGQEQYTSGPTDYSDRSGSLRKWVKDNAYNIRDAYPSTVGMRSALGVKLSTGKLISAGFHADFRKPTVRAFRAQLLYPTWAASLRRRIQTDTDKTRATNIHATATFITLFDLCYSDCDLGEFGMWSLLSGPAFHFYCENATTHLVATEEYIADLAARGMVQQHLLTGRPHGPSREYEVSLPTHEANKAAIEGNLVALRTPGITSVKVLSQGRRFILQGTYHAAVEMRSNIELMAFNNTTQNYALKKMFNSDTRSGGGRHGNAGRAPPRTRDGREESRIPLHTQTNKTTHSQRNAPKSTRTQAQPPTHTEGHTSTRTSTRTTRSSHPKTHAREEEHIERELREQRTAGPVKKEKQKPERAHLRPTQAMRSTRAQRDTKMKTRKEADLVEQQRKSICQHIKLQSQPQA</sequence>
<feature type="compositionally biased region" description="Polar residues" evidence="1">
    <location>
        <begin position="93"/>
        <end position="103"/>
    </location>
</feature>
<feature type="compositionally biased region" description="Low complexity" evidence="1">
    <location>
        <begin position="431"/>
        <end position="441"/>
    </location>
</feature>
<feature type="region of interest" description="Disordered" evidence="1">
    <location>
        <begin position="86"/>
        <end position="137"/>
    </location>
</feature>
<name>A0A0L0FH03_9EUKA</name>
<dbReference type="AlphaFoldDB" id="A0A0L0FH03"/>
<organism evidence="2 3">
    <name type="scientific">Sphaeroforma arctica JP610</name>
    <dbReference type="NCBI Taxonomy" id="667725"/>
    <lineage>
        <taxon>Eukaryota</taxon>
        <taxon>Ichthyosporea</taxon>
        <taxon>Ichthyophonida</taxon>
        <taxon>Sphaeroforma</taxon>
    </lineage>
</organism>
<proteinExistence type="predicted"/>